<evidence type="ECO:0000313" key="2">
    <source>
        <dbReference type="EMBL" id="OMJ30260.1"/>
    </source>
</evidence>
<feature type="region of interest" description="Disordered" evidence="1">
    <location>
        <begin position="61"/>
        <end position="86"/>
    </location>
</feature>
<protein>
    <submittedName>
        <fullName evidence="2">Uncharacterized protein</fullName>
    </submittedName>
</protein>
<evidence type="ECO:0000256" key="1">
    <source>
        <dbReference type="SAM" id="MobiDB-lite"/>
    </source>
</evidence>
<feature type="compositionally biased region" description="Basic and acidic residues" evidence="1">
    <location>
        <begin position="62"/>
        <end position="86"/>
    </location>
</feature>
<dbReference type="AlphaFoldDB" id="A0A1R1YTT4"/>
<reference evidence="3" key="1">
    <citation type="submission" date="2017-01" db="EMBL/GenBank/DDBJ databases">
        <authorList>
            <person name="Wang Y."/>
            <person name="White M."/>
            <person name="Kvist S."/>
            <person name="Moncalvo J.-M."/>
        </authorList>
    </citation>
    <scope>NUCLEOTIDE SEQUENCE [LARGE SCALE GENOMIC DNA]</scope>
    <source>
        <strain evidence="3">ID-206-W2</strain>
    </source>
</reference>
<name>A0A1R1YTT4_9FUNG</name>
<gene>
    <name evidence="2" type="ORF">AYI69_g200</name>
</gene>
<comment type="caution">
    <text evidence="2">The sequence shown here is derived from an EMBL/GenBank/DDBJ whole genome shotgun (WGS) entry which is preliminary data.</text>
</comment>
<accession>A0A1R1YTT4</accession>
<proteinExistence type="predicted"/>
<keyword evidence="3" id="KW-1185">Reference proteome</keyword>
<evidence type="ECO:0000313" key="3">
    <source>
        <dbReference type="Proteomes" id="UP000187429"/>
    </source>
</evidence>
<dbReference type="Proteomes" id="UP000187429">
    <property type="component" value="Unassembled WGS sequence"/>
</dbReference>
<dbReference type="EMBL" id="LSSM01000042">
    <property type="protein sequence ID" value="OMJ30260.1"/>
    <property type="molecule type" value="Genomic_DNA"/>
</dbReference>
<organism evidence="2 3">
    <name type="scientific">Smittium culicis</name>
    <dbReference type="NCBI Taxonomy" id="133412"/>
    <lineage>
        <taxon>Eukaryota</taxon>
        <taxon>Fungi</taxon>
        <taxon>Fungi incertae sedis</taxon>
        <taxon>Zoopagomycota</taxon>
        <taxon>Kickxellomycotina</taxon>
        <taxon>Harpellomycetes</taxon>
        <taxon>Harpellales</taxon>
        <taxon>Legeriomycetaceae</taxon>
        <taxon>Smittium</taxon>
    </lineage>
</organism>
<sequence>MGNTERDSNKLIFRRPNNSSLFQRGIYSVHKSDKEKIENSGYSDKLRKTEFDPFTINSSYRYENKLSTHEPRDIQGKGKGTEERSR</sequence>
<dbReference type="OrthoDB" id="10547429at2759"/>